<dbReference type="OrthoDB" id="5802231at2759"/>
<protein>
    <submittedName>
        <fullName evidence="1">Uncharacterized protein</fullName>
    </submittedName>
</protein>
<comment type="caution">
    <text evidence="1">The sequence shown here is derived from an EMBL/GenBank/DDBJ whole genome shotgun (WGS) entry which is preliminary data.</text>
</comment>
<accession>A0A016U971</accession>
<gene>
    <name evidence="1" type="primary">Acey_s0050.g1926</name>
    <name evidence="1" type="synonym">Acey-Y67A10A.10</name>
    <name evidence="1" type="ORF">Y032_0050g1926</name>
</gene>
<dbReference type="EMBL" id="JARK01001386">
    <property type="protein sequence ID" value="EYC11461.1"/>
    <property type="molecule type" value="Genomic_DNA"/>
</dbReference>
<proteinExistence type="predicted"/>
<sequence>MLSRICAAVMLLVLTGATDRKGKVNSEEATSREPVGFKTADTPEFLILASDSARKEYIELETNMNVPLGAMRIAQDAWAKKIGGPVLKAYQQHTAAQDLAKETEDARMNKTVESLSPAAQAADRVIRGIYSNETLTKKQINTEVAKKMKKLSRKVYNELTLASQ</sequence>
<reference evidence="2" key="1">
    <citation type="journal article" date="2015" name="Nat. Genet.">
        <title>The genome and transcriptome of the zoonotic hookworm Ancylostoma ceylanicum identify infection-specific gene families.</title>
        <authorList>
            <person name="Schwarz E.M."/>
            <person name="Hu Y."/>
            <person name="Antoshechkin I."/>
            <person name="Miller M.M."/>
            <person name="Sternberg P.W."/>
            <person name="Aroian R.V."/>
        </authorList>
    </citation>
    <scope>NUCLEOTIDE SEQUENCE</scope>
    <source>
        <strain evidence="2">HY135</strain>
    </source>
</reference>
<organism evidence="1 2">
    <name type="scientific">Ancylostoma ceylanicum</name>
    <dbReference type="NCBI Taxonomy" id="53326"/>
    <lineage>
        <taxon>Eukaryota</taxon>
        <taxon>Metazoa</taxon>
        <taxon>Ecdysozoa</taxon>
        <taxon>Nematoda</taxon>
        <taxon>Chromadorea</taxon>
        <taxon>Rhabditida</taxon>
        <taxon>Rhabditina</taxon>
        <taxon>Rhabditomorpha</taxon>
        <taxon>Strongyloidea</taxon>
        <taxon>Ancylostomatidae</taxon>
        <taxon>Ancylostomatinae</taxon>
        <taxon>Ancylostoma</taxon>
    </lineage>
</organism>
<dbReference type="Proteomes" id="UP000024635">
    <property type="component" value="Unassembled WGS sequence"/>
</dbReference>
<name>A0A016U971_9BILA</name>
<keyword evidence="2" id="KW-1185">Reference proteome</keyword>
<evidence type="ECO:0000313" key="2">
    <source>
        <dbReference type="Proteomes" id="UP000024635"/>
    </source>
</evidence>
<dbReference type="AlphaFoldDB" id="A0A016U971"/>
<evidence type="ECO:0000313" key="1">
    <source>
        <dbReference type="EMBL" id="EYC11461.1"/>
    </source>
</evidence>